<reference evidence="3" key="1">
    <citation type="journal article" date="2021" name="Nat. Commun.">
        <title>Genetic determinants of endophytism in the Arabidopsis root mycobiome.</title>
        <authorList>
            <person name="Mesny F."/>
            <person name="Miyauchi S."/>
            <person name="Thiergart T."/>
            <person name="Pickel B."/>
            <person name="Atanasova L."/>
            <person name="Karlsson M."/>
            <person name="Huettel B."/>
            <person name="Barry K.W."/>
            <person name="Haridas S."/>
            <person name="Chen C."/>
            <person name="Bauer D."/>
            <person name="Andreopoulos W."/>
            <person name="Pangilinan J."/>
            <person name="LaButti K."/>
            <person name="Riley R."/>
            <person name="Lipzen A."/>
            <person name="Clum A."/>
            <person name="Drula E."/>
            <person name="Henrissat B."/>
            <person name="Kohler A."/>
            <person name="Grigoriev I.V."/>
            <person name="Martin F.M."/>
            <person name="Hacquard S."/>
        </authorList>
    </citation>
    <scope>NUCLEOTIDE SEQUENCE</scope>
    <source>
        <strain evidence="3">MPI-SDFR-AT-0068</strain>
    </source>
</reference>
<dbReference type="InterPro" id="IPR045518">
    <property type="entry name" value="2EXR"/>
</dbReference>
<dbReference type="PANTHER" id="PTHR35910">
    <property type="entry name" value="2EXR DOMAIN-CONTAINING PROTEIN"/>
    <property type="match status" value="1"/>
</dbReference>
<dbReference type="AlphaFoldDB" id="A0A8K0WE63"/>
<evidence type="ECO:0000313" key="4">
    <source>
        <dbReference type="Proteomes" id="UP000813427"/>
    </source>
</evidence>
<feature type="region of interest" description="Disordered" evidence="1">
    <location>
        <begin position="1"/>
        <end position="20"/>
    </location>
</feature>
<dbReference type="OrthoDB" id="3473305at2759"/>
<organism evidence="3 4">
    <name type="scientific">Fusarium tricinctum</name>
    <dbReference type="NCBI Taxonomy" id="61284"/>
    <lineage>
        <taxon>Eukaryota</taxon>
        <taxon>Fungi</taxon>
        <taxon>Dikarya</taxon>
        <taxon>Ascomycota</taxon>
        <taxon>Pezizomycotina</taxon>
        <taxon>Sordariomycetes</taxon>
        <taxon>Hypocreomycetidae</taxon>
        <taxon>Hypocreales</taxon>
        <taxon>Nectriaceae</taxon>
        <taxon>Fusarium</taxon>
        <taxon>Fusarium tricinctum species complex</taxon>
    </lineage>
</organism>
<keyword evidence="4" id="KW-1185">Reference proteome</keyword>
<accession>A0A8K0WE63</accession>
<dbReference type="Proteomes" id="UP000813427">
    <property type="component" value="Unassembled WGS sequence"/>
</dbReference>
<feature type="domain" description="2EXR" evidence="2">
    <location>
        <begin position="26"/>
        <end position="117"/>
    </location>
</feature>
<dbReference type="EMBL" id="JAGPXF010000003">
    <property type="protein sequence ID" value="KAH7251253.1"/>
    <property type="molecule type" value="Genomic_DNA"/>
</dbReference>
<protein>
    <recommendedName>
        <fullName evidence="2">2EXR domain-containing protein</fullName>
    </recommendedName>
</protein>
<proteinExistence type="predicted"/>
<name>A0A8K0WE63_9HYPO</name>
<sequence length="283" mass="32351">MDTSENPRHKSHSHAAAIKEPKGLSFPKFNQLPPEIQLMIWETALPPRPDPNTAQVIRVSKAPLNPLGIQKTVSRLLRACPESRKVALRHGSLMLVNRRGRLVLPKDYIWIDNEIKTLFFQCVSTLNEVVTIPSNIQAIAFLRINTKEQAEVMRFVESRVGRCNIKTIYIAPLWVPFKNCKLKGIMTFLCANSDLEVVDYDDEMILTHLITVLKMKRLVGLFGRPDGRPCRERAETALSQTRKHLGEFTHKHTQWEEETGVKFKLAARFGTLDHLYLQGQSSF</sequence>
<dbReference type="Pfam" id="PF20150">
    <property type="entry name" value="2EXR"/>
    <property type="match status" value="1"/>
</dbReference>
<evidence type="ECO:0000259" key="2">
    <source>
        <dbReference type="Pfam" id="PF20150"/>
    </source>
</evidence>
<evidence type="ECO:0000313" key="3">
    <source>
        <dbReference type="EMBL" id="KAH7251253.1"/>
    </source>
</evidence>
<dbReference type="PANTHER" id="PTHR35910:SF1">
    <property type="entry name" value="2EXR DOMAIN-CONTAINING PROTEIN"/>
    <property type="match status" value="1"/>
</dbReference>
<gene>
    <name evidence="3" type="ORF">BKA59DRAFT_509363</name>
</gene>
<comment type="caution">
    <text evidence="3">The sequence shown here is derived from an EMBL/GenBank/DDBJ whole genome shotgun (WGS) entry which is preliminary data.</text>
</comment>
<evidence type="ECO:0000256" key="1">
    <source>
        <dbReference type="SAM" id="MobiDB-lite"/>
    </source>
</evidence>